<sequence length="88" mass="9976">AGLVMYGLLTLLQDQRRFVSEREMESLYAIITHIELLVEEVDNLNTIPGWLNVVTAGLVRSSALKSFNAILSLSLSLYIYIYIYMCVC</sequence>
<evidence type="ECO:0000256" key="1">
    <source>
        <dbReference type="SAM" id="Phobius"/>
    </source>
</evidence>
<protein>
    <submittedName>
        <fullName evidence="2">Uncharacterized protein</fullName>
    </submittedName>
</protein>
<gene>
    <name evidence="2" type="ORF">KIPB_015785</name>
</gene>
<keyword evidence="3" id="KW-1185">Reference proteome</keyword>
<feature type="transmembrane region" description="Helical" evidence="1">
    <location>
        <begin position="67"/>
        <end position="87"/>
    </location>
</feature>
<feature type="non-terminal residue" evidence="2">
    <location>
        <position position="88"/>
    </location>
</feature>
<keyword evidence="1" id="KW-0472">Membrane</keyword>
<name>A0A9K3DAH2_9EUKA</name>
<dbReference type="EMBL" id="BDIP01009107">
    <property type="protein sequence ID" value="GIQ92163.1"/>
    <property type="molecule type" value="Genomic_DNA"/>
</dbReference>
<feature type="non-terminal residue" evidence="2">
    <location>
        <position position="1"/>
    </location>
</feature>
<keyword evidence="1" id="KW-1133">Transmembrane helix</keyword>
<organism evidence="2 3">
    <name type="scientific">Kipferlia bialata</name>
    <dbReference type="NCBI Taxonomy" id="797122"/>
    <lineage>
        <taxon>Eukaryota</taxon>
        <taxon>Metamonada</taxon>
        <taxon>Carpediemonas-like organisms</taxon>
        <taxon>Kipferlia</taxon>
    </lineage>
</organism>
<dbReference type="Proteomes" id="UP000265618">
    <property type="component" value="Unassembled WGS sequence"/>
</dbReference>
<comment type="caution">
    <text evidence="2">The sequence shown here is derived from an EMBL/GenBank/DDBJ whole genome shotgun (WGS) entry which is preliminary data.</text>
</comment>
<evidence type="ECO:0000313" key="2">
    <source>
        <dbReference type="EMBL" id="GIQ92163.1"/>
    </source>
</evidence>
<reference evidence="2 3" key="1">
    <citation type="journal article" date="2018" name="PLoS ONE">
        <title>The draft genome of Kipferlia bialata reveals reductive genome evolution in fornicate parasites.</title>
        <authorList>
            <person name="Tanifuji G."/>
            <person name="Takabayashi S."/>
            <person name="Kume K."/>
            <person name="Takagi M."/>
            <person name="Nakayama T."/>
            <person name="Kamikawa R."/>
            <person name="Inagaki Y."/>
            <person name="Hashimoto T."/>
        </authorList>
    </citation>
    <scope>NUCLEOTIDE SEQUENCE [LARGE SCALE GENOMIC DNA]</scope>
    <source>
        <strain evidence="2">NY0173</strain>
    </source>
</reference>
<dbReference type="AlphaFoldDB" id="A0A9K3DAH2"/>
<keyword evidence="1" id="KW-0812">Transmembrane</keyword>
<accession>A0A9K3DAH2</accession>
<proteinExistence type="predicted"/>
<evidence type="ECO:0000313" key="3">
    <source>
        <dbReference type="Proteomes" id="UP000265618"/>
    </source>
</evidence>